<dbReference type="EMBL" id="JALPRF010000003">
    <property type="protein sequence ID" value="MCK8493783.1"/>
    <property type="molecule type" value="Genomic_DNA"/>
</dbReference>
<evidence type="ECO:0000313" key="2">
    <source>
        <dbReference type="Proteomes" id="UP001202180"/>
    </source>
</evidence>
<name>A0ABT0HNM4_9BACT</name>
<keyword evidence="2" id="KW-1185">Reference proteome</keyword>
<evidence type="ECO:0000313" key="1">
    <source>
        <dbReference type="EMBL" id="MCK8493783.1"/>
    </source>
</evidence>
<proteinExistence type="predicted"/>
<protein>
    <submittedName>
        <fullName evidence="1">Uncharacterized protein</fullName>
    </submittedName>
</protein>
<accession>A0ABT0HNM4</accession>
<dbReference type="Proteomes" id="UP001202180">
    <property type="component" value="Unassembled WGS sequence"/>
</dbReference>
<comment type="caution">
    <text evidence="1">The sequence shown here is derived from an EMBL/GenBank/DDBJ whole genome shotgun (WGS) entry which is preliminary data.</text>
</comment>
<sequence>MRQHNKYLVKVQEELSVYQKYLLDDKTELTPTQFETYEKIDTVRAWLRAGHSDQDVLSMLKNTRSIQDRRAREILTLAYEVFAELRQSKNKEGVKYMYAEIFRSAAFEAKQMGDLVSFGILMDKAAKIDGAYDNQKVVDNESKKKPTKVVFKIKSVTVAPAPVAQNQIQDISHEEIR</sequence>
<dbReference type="RefSeq" id="WP_232559318.1">
    <property type="nucleotide sequence ID" value="NZ_JALPRF010000003.1"/>
</dbReference>
<organism evidence="1 2">
    <name type="scientific">Spirosoma liriopis</name>
    <dbReference type="NCBI Taxonomy" id="2937440"/>
    <lineage>
        <taxon>Bacteria</taxon>
        <taxon>Pseudomonadati</taxon>
        <taxon>Bacteroidota</taxon>
        <taxon>Cytophagia</taxon>
        <taxon>Cytophagales</taxon>
        <taxon>Cytophagaceae</taxon>
        <taxon>Spirosoma</taxon>
    </lineage>
</organism>
<gene>
    <name evidence="1" type="ORF">M0L20_18095</name>
</gene>
<reference evidence="1 2" key="1">
    <citation type="submission" date="2022-04" db="EMBL/GenBank/DDBJ databases">
        <title>Spirosoma sp. strain RP8 genome sequencing and assembly.</title>
        <authorList>
            <person name="Jung Y."/>
        </authorList>
    </citation>
    <scope>NUCLEOTIDE SEQUENCE [LARGE SCALE GENOMIC DNA]</scope>
    <source>
        <strain evidence="1 2">RP8</strain>
    </source>
</reference>